<name>A0A1H3PH25_9BACT</name>
<proteinExistence type="predicted"/>
<accession>A0A1H3PH25</accession>
<evidence type="ECO:0008006" key="4">
    <source>
        <dbReference type="Google" id="ProtNLM"/>
    </source>
</evidence>
<protein>
    <recommendedName>
        <fullName evidence="4">Lipoprotein</fullName>
    </recommendedName>
</protein>
<evidence type="ECO:0000313" key="2">
    <source>
        <dbReference type="EMBL" id="SDZ00371.1"/>
    </source>
</evidence>
<feature type="chain" id="PRO_5045349438" description="Lipoprotein" evidence="1">
    <location>
        <begin position="19"/>
        <end position="288"/>
    </location>
</feature>
<reference evidence="2 3" key="1">
    <citation type="submission" date="2016-10" db="EMBL/GenBank/DDBJ databases">
        <authorList>
            <person name="Varghese N."/>
            <person name="Submissions S."/>
        </authorList>
    </citation>
    <scope>NUCLEOTIDE SEQUENCE [LARGE SCALE GENOMIC DNA]</scope>
    <source>
        <strain evidence="2 3">DSM 17997</strain>
    </source>
</reference>
<dbReference type="RefSeq" id="WP_019597943.1">
    <property type="nucleotide sequence ID" value="NZ_FNQC01000004.1"/>
</dbReference>
<keyword evidence="1" id="KW-0732">Signal</keyword>
<organism evidence="2 3">
    <name type="scientific">Rhodonellum ikkaensis</name>
    <dbReference type="NCBI Taxonomy" id="336829"/>
    <lineage>
        <taxon>Bacteria</taxon>
        <taxon>Pseudomonadati</taxon>
        <taxon>Bacteroidota</taxon>
        <taxon>Cytophagia</taxon>
        <taxon>Cytophagales</taxon>
        <taxon>Cytophagaceae</taxon>
        <taxon>Rhodonellum</taxon>
    </lineage>
</organism>
<comment type="caution">
    <text evidence="2">The sequence shown here is derived from an EMBL/GenBank/DDBJ whole genome shotgun (WGS) entry which is preliminary data.</text>
</comment>
<feature type="signal peptide" evidence="1">
    <location>
        <begin position="1"/>
        <end position="18"/>
    </location>
</feature>
<evidence type="ECO:0000313" key="3">
    <source>
        <dbReference type="Proteomes" id="UP000199663"/>
    </source>
</evidence>
<keyword evidence="3" id="KW-1185">Reference proteome</keyword>
<evidence type="ECO:0000256" key="1">
    <source>
        <dbReference type="SAM" id="SignalP"/>
    </source>
</evidence>
<dbReference type="PROSITE" id="PS51257">
    <property type="entry name" value="PROKAR_LIPOPROTEIN"/>
    <property type="match status" value="1"/>
</dbReference>
<dbReference type="Proteomes" id="UP000199663">
    <property type="component" value="Unassembled WGS sequence"/>
</dbReference>
<dbReference type="EMBL" id="FNQC01000004">
    <property type="protein sequence ID" value="SDZ00371.1"/>
    <property type="molecule type" value="Genomic_DNA"/>
</dbReference>
<gene>
    <name evidence="2" type="ORF">SAMN05444412_104263</name>
</gene>
<sequence length="288" mass="32380">MLKYILFLLLLVSATACSNDIDRNITTDLQVEGKEIFNVSLALEEPLYYAFLTLDQYRTAKNDTLKSNDSLPKVPIVPGCPLIGIDETLKLVTLTFSKQVDCSSQKLKRVGKITLQFLSPNVLESNVLMVYDQYSIGTTKIEGTRVFKQTRGVFPQSRRTELFEDMLIIDEFGSSTKISGSFGHQLSFQNGTLLEYKTSGNLEGRNLTGRKIKMTQTNPRIYKTNCVKQGIVLASEGLENWEIFRTPTQSLRHNLEYQQEGACEPKAVIALSDGRTLVFRQEGTELGK</sequence>